<comment type="caution">
    <text evidence="2">The sequence shown here is derived from an EMBL/GenBank/DDBJ whole genome shotgun (WGS) entry which is preliminary data.</text>
</comment>
<dbReference type="InterPro" id="IPR026444">
    <property type="entry name" value="Secre_tail"/>
</dbReference>
<sequence length="597" mass="66691">MKKISIFILVFFLFISLVYSQPTITETIIISPSQTNIYKDNNSTFSYSNYALGREGGKFFKVSRSLLTLSLLQIPTNATINQVKVNYMTSYKPYTFKLTNISSPGNTLASQWTSIGNSPSFHTGLGYGSSNFISTTIKTQMQNSLSSRSMIIGVAAENETDSTSFSTLMISFEVNITKPAQQLTIIVKNEMDGYSSGLVGVGIAPNDPIATFSPVTIKPYETQSLKLAAYDNQSGNNGFNYVFNDIEGITNKSEWILQDIYGKKIFSTSSQTFTTSPLTLSEDNISFIAKLRKLFNVTFYNSMPENGGNTGYINVDGSNYNVTKVINKVDGNTITFWASSNQPVINNIQPFFYKWSDGSTTNPRTETIISHNNFTAIFKGKPLTYNRNLHFNDGQIGEYITLNWNSHSSPNVTSYKVYRKIRINGNMGNEVLLATLPASVTSYIDYDYIVSNGTTTQLFYDVRYIYNGVLPDNTTYTTESEPEFQNIYGQIAPDVKDEKIKVSLEKEIPGEFSISNYPNPFNPTTKIKYELPKDGFISIKIYDALGKEITTLVNDYKKAGIYTTEFRAQSSELSSGIYFCRLVGDNVNITSKLILAK</sequence>
<name>A0AAE3P4L3_9BACT</name>
<accession>A0AAE3P4L3</accession>
<dbReference type="AlphaFoldDB" id="A0AAE3P4L3"/>
<dbReference type="Pfam" id="PF18962">
    <property type="entry name" value="Por_Secre_tail"/>
    <property type="match status" value="1"/>
</dbReference>
<dbReference type="Proteomes" id="UP001221302">
    <property type="component" value="Unassembled WGS sequence"/>
</dbReference>
<dbReference type="RefSeq" id="WP_321536966.1">
    <property type="nucleotide sequence ID" value="NZ_JARGDL010000030.1"/>
</dbReference>
<dbReference type="Gene3D" id="2.60.40.10">
    <property type="entry name" value="Immunoglobulins"/>
    <property type="match status" value="1"/>
</dbReference>
<feature type="domain" description="Secretion system C-terminal sorting" evidence="1">
    <location>
        <begin position="517"/>
        <end position="594"/>
    </location>
</feature>
<evidence type="ECO:0000313" key="2">
    <source>
        <dbReference type="EMBL" id="MDF1613193.1"/>
    </source>
</evidence>
<gene>
    <name evidence="2" type="ORF">P0M35_13600</name>
</gene>
<proteinExistence type="predicted"/>
<organism evidence="2 3">
    <name type="scientific">Stygiobacter electus</name>
    <dbReference type="NCBI Taxonomy" id="3032292"/>
    <lineage>
        <taxon>Bacteria</taxon>
        <taxon>Pseudomonadati</taxon>
        <taxon>Ignavibacteriota</taxon>
        <taxon>Ignavibacteria</taxon>
        <taxon>Ignavibacteriales</taxon>
        <taxon>Melioribacteraceae</taxon>
        <taxon>Stygiobacter</taxon>
    </lineage>
</organism>
<evidence type="ECO:0000259" key="1">
    <source>
        <dbReference type="Pfam" id="PF18962"/>
    </source>
</evidence>
<evidence type="ECO:0000313" key="3">
    <source>
        <dbReference type="Proteomes" id="UP001221302"/>
    </source>
</evidence>
<keyword evidence="3" id="KW-1185">Reference proteome</keyword>
<reference evidence="2" key="1">
    <citation type="submission" date="2023-03" db="EMBL/GenBank/DDBJ databases">
        <title>Stygiobacter electus gen. nov., sp. nov., facultatively anaerobic thermotolerant bacterium of the class Ignavibacteria from a well of Yessentuki mineral water deposit.</title>
        <authorList>
            <person name="Podosokorskaya O.A."/>
            <person name="Elcheninov A.G."/>
            <person name="Petrova N.F."/>
            <person name="Zavarzina D.G."/>
            <person name="Kublanov I.V."/>
            <person name="Merkel A.Y."/>
        </authorList>
    </citation>
    <scope>NUCLEOTIDE SEQUENCE</scope>
    <source>
        <strain evidence="2">09-Me</strain>
    </source>
</reference>
<dbReference type="EMBL" id="JARGDL010000030">
    <property type="protein sequence ID" value="MDF1613193.1"/>
    <property type="molecule type" value="Genomic_DNA"/>
</dbReference>
<dbReference type="NCBIfam" id="TIGR04183">
    <property type="entry name" value="Por_Secre_tail"/>
    <property type="match status" value="1"/>
</dbReference>
<dbReference type="Gene3D" id="2.60.40.4070">
    <property type="match status" value="1"/>
</dbReference>
<dbReference type="InterPro" id="IPR013783">
    <property type="entry name" value="Ig-like_fold"/>
</dbReference>
<protein>
    <submittedName>
        <fullName evidence="2">T9SS type A sorting domain-containing protein</fullName>
    </submittedName>
</protein>